<evidence type="ECO:0008006" key="4">
    <source>
        <dbReference type="Google" id="ProtNLM"/>
    </source>
</evidence>
<feature type="transmembrane region" description="Helical" evidence="1">
    <location>
        <begin position="222"/>
        <end position="244"/>
    </location>
</feature>
<sequence>MMNLLKLVKYDWKRNAGMLLVLGTLFLLAEAALTVYSKIKHLDIEFIYVLSFVFYVAVTVMVCVTTCRTYERNLRYFNRRLLPLPAVYTILSPMLLGLAGLVVIGAVGVLHLVAIGMMWDSGILRISDVLADRGFWSMLVASTMFMMIIFLCITVSKIFTGKKGIWIGVALFMALQFAFDWLEKLLFPDTAVTTDQFFESVNERITEGTDAVVHVRSTVPNFWGPLVFEIIAISVLVYATAYLINRRLQAKG</sequence>
<name>A0ABQ6GGP8_9BACL</name>
<comment type="caution">
    <text evidence="2">The sequence shown here is derived from an EMBL/GenBank/DDBJ whole genome shotgun (WGS) entry which is preliminary data.</text>
</comment>
<dbReference type="Proteomes" id="UP001157114">
    <property type="component" value="Unassembled WGS sequence"/>
</dbReference>
<gene>
    <name evidence="2" type="ORF">MU1_25720</name>
</gene>
<dbReference type="EMBL" id="BSSQ01000011">
    <property type="protein sequence ID" value="GLX68227.1"/>
    <property type="molecule type" value="Genomic_DNA"/>
</dbReference>
<keyword evidence="3" id="KW-1185">Reference proteome</keyword>
<keyword evidence="1" id="KW-0812">Transmembrane</keyword>
<protein>
    <recommendedName>
        <fullName evidence="4">ABC transporter permease</fullName>
    </recommendedName>
</protein>
<keyword evidence="1" id="KW-1133">Transmembrane helix</keyword>
<evidence type="ECO:0000313" key="3">
    <source>
        <dbReference type="Proteomes" id="UP001157114"/>
    </source>
</evidence>
<reference evidence="2 3" key="1">
    <citation type="submission" date="2023-03" db="EMBL/GenBank/DDBJ databases">
        <title>Draft genome sequence of the bacteria which degrade cell wall of Tricholomamatutake.</title>
        <authorList>
            <person name="Konishi Y."/>
            <person name="Fukuta Y."/>
            <person name="Shirasaka N."/>
        </authorList>
    </citation>
    <scope>NUCLEOTIDE SEQUENCE [LARGE SCALE GENOMIC DNA]</scope>
    <source>
        <strain evidence="3">mu1</strain>
    </source>
</reference>
<organism evidence="2 3">
    <name type="scientific">Paenibacillus glycanilyticus</name>
    <dbReference type="NCBI Taxonomy" id="126569"/>
    <lineage>
        <taxon>Bacteria</taxon>
        <taxon>Bacillati</taxon>
        <taxon>Bacillota</taxon>
        <taxon>Bacilli</taxon>
        <taxon>Bacillales</taxon>
        <taxon>Paenibacillaceae</taxon>
        <taxon>Paenibacillus</taxon>
    </lineage>
</organism>
<accession>A0ABQ6GGP8</accession>
<feature type="transmembrane region" description="Helical" evidence="1">
    <location>
        <begin position="165"/>
        <end position="182"/>
    </location>
</feature>
<feature type="transmembrane region" description="Helical" evidence="1">
    <location>
        <begin position="47"/>
        <end position="67"/>
    </location>
</feature>
<evidence type="ECO:0000313" key="2">
    <source>
        <dbReference type="EMBL" id="GLX68227.1"/>
    </source>
</evidence>
<feature type="transmembrane region" description="Helical" evidence="1">
    <location>
        <begin position="134"/>
        <end position="153"/>
    </location>
</feature>
<dbReference type="RefSeq" id="WP_284238974.1">
    <property type="nucleotide sequence ID" value="NZ_BSSQ01000011.1"/>
</dbReference>
<keyword evidence="1" id="KW-0472">Membrane</keyword>
<feature type="transmembrane region" description="Helical" evidence="1">
    <location>
        <begin position="88"/>
        <end position="114"/>
    </location>
</feature>
<proteinExistence type="predicted"/>
<evidence type="ECO:0000256" key="1">
    <source>
        <dbReference type="SAM" id="Phobius"/>
    </source>
</evidence>